<comment type="similarity">
    <text evidence="1">Belongs to the LysR transcriptional regulatory family.</text>
</comment>
<sequence>MPDFTLRQLEYLLAVADSGTISGAATELHVSESAVATALTQLERSLGTSLLVRRRAHGVQLTSEGELAVDRARALLVQAQDFRAEFASTELRGTVHLATYPTLAPTLAPRLVRKLEDAHPGLNVEVSTMPAGQLQQEVEHGRIDLGICYGFDLDDTLERKTLRQLHAHVVLPPDHRLVDAERVDLRDLEAEPFIRYDQSPSWEHTQSVLRAAGIQVNTRFTTSGYELARSYVAAGLGWSLFVMRSLNEGTRDGGHIVVKPITPPPAPTEVVAVWRRNRPMRRVRPLLDALEAIVRDDARTLPELS</sequence>
<dbReference type="SUPFAM" id="SSF46785">
    <property type="entry name" value="Winged helix' DNA-binding domain"/>
    <property type="match status" value="1"/>
</dbReference>
<keyword evidence="7" id="KW-1185">Reference proteome</keyword>
<evidence type="ECO:0000259" key="5">
    <source>
        <dbReference type="PROSITE" id="PS50931"/>
    </source>
</evidence>
<evidence type="ECO:0000313" key="7">
    <source>
        <dbReference type="Proteomes" id="UP001597492"/>
    </source>
</evidence>
<dbReference type="InterPro" id="IPR005119">
    <property type="entry name" value="LysR_subst-bd"/>
</dbReference>
<dbReference type="Gene3D" id="1.10.10.10">
    <property type="entry name" value="Winged helix-like DNA-binding domain superfamily/Winged helix DNA-binding domain"/>
    <property type="match status" value="1"/>
</dbReference>
<dbReference type="EMBL" id="JBHUNE010000009">
    <property type="protein sequence ID" value="MFD2759175.1"/>
    <property type="molecule type" value="Genomic_DNA"/>
</dbReference>
<dbReference type="InterPro" id="IPR036390">
    <property type="entry name" value="WH_DNA-bd_sf"/>
</dbReference>
<dbReference type="InterPro" id="IPR000847">
    <property type="entry name" value="LysR_HTH_N"/>
</dbReference>
<organism evidence="6 7">
    <name type="scientific">Gulosibacter faecalis</name>
    <dbReference type="NCBI Taxonomy" id="272240"/>
    <lineage>
        <taxon>Bacteria</taxon>
        <taxon>Bacillati</taxon>
        <taxon>Actinomycetota</taxon>
        <taxon>Actinomycetes</taxon>
        <taxon>Micrococcales</taxon>
        <taxon>Microbacteriaceae</taxon>
        <taxon>Gulosibacter</taxon>
    </lineage>
</organism>
<dbReference type="InterPro" id="IPR050950">
    <property type="entry name" value="HTH-type_LysR_regulators"/>
</dbReference>
<keyword evidence="3" id="KW-0238">DNA-binding</keyword>
<evidence type="ECO:0000256" key="2">
    <source>
        <dbReference type="ARBA" id="ARBA00023015"/>
    </source>
</evidence>
<dbReference type="Gene3D" id="3.40.190.10">
    <property type="entry name" value="Periplasmic binding protein-like II"/>
    <property type="match status" value="2"/>
</dbReference>
<dbReference type="SUPFAM" id="SSF53850">
    <property type="entry name" value="Periplasmic binding protein-like II"/>
    <property type="match status" value="1"/>
</dbReference>
<dbReference type="RefSeq" id="WP_019618689.1">
    <property type="nucleotide sequence ID" value="NZ_JBHUNE010000009.1"/>
</dbReference>
<accession>A0ABW5V3J6</accession>
<dbReference type="PROSITE" id="PS50931">
    <property type="entry name" value="HTH_LYSR"/>
    <property type="match status" value="1"/>
</dbReference>
<dbReference type="PRINTS" id="PR00039">
    <property type="entry name" value="HTHLYSR"/>
</dbReference>
<dbReference type="Proteomes" id="UP001597492">
    <property type="component" value="Unassembled WGS sequence"/>
</dbReference>
<evidence type="ECO:0000313" key="6">
    <source>
        <dbReference type="EMBL" id="MFD2759175.1"/>
    </source>
</evidence>
<comment type="caution">
    <text evidence="6">The sequence shown here is derived from an EMBL/GenBank/DDBJ whole genome shotgun (WGS) entry which is preliminary data.</text>
</comment>
<dbReference type="PANTHER" id="PTHR30419">
    <property type="entry name" value="HTH-TYPE TRANSCRIPTIONAL REGULATOR YBHD"/>
    <property type="match status" value="1"/>
</dbReference>
<feature type="domain" description="HTH lysR-type" evidence="5">
    <location>
        <begin position="4"/>
        <end position="62"/>
    </location>
</feature>
<name>A0ABW5V3J6_9MICO</name>
<dbReference type="Pfam" id="PF03466">
    <property type="entry name" value="LysR_substrate"/>
    <property type="match status" value="1"/>
</dbReference>
<evidence type="ECO:0000256" key="1">
    <source>
        <dbReference type="ARBA" id="ARBA00009437"/>
    </source>
</evidence>
<evidence type="ECO:0000256" key="3">
    <source>
        <dbReference type="ARBA" id="ARBA00023125"/>
    </source>
</evidence>
<reference evidence="7" key="1">
    <citation type="journal article" date="2019" name="Int. J. Syst. Evol. Microbiol.">
        <title>The Global Catalogue of Microorganisms (GCM) 10K type strain sequencing project: providing services to taxonomists for standard genome sequencing and annotation.</title>
        <authorList>
            <consortium name="The Broad Institute Genomics Platform"/>
            <consortium name="The Broad Institute Genome Sequencing Center for Infectious Disease"/>
            <person name="Wu L."/>
            <person name="Ma J."/>
        </authorList>
    </citation>
    <scope>NUCLEOTIDE SEQUENCE [LARGE SCALE GENOMIC DNA]</scope>
    <source>
        <strain evidence="7">TISTR 1514</strain>
    </source>
</reference>
<dbReference type="InterPro" id="IPR036388">
    <property type="entry name" value="WH-like_DNA-bd_sf"/>
</dbReference>
<proteinExistence type="inferred from homology"/>
<keyword evidence="2" id="KW-0805">Transcription regulation</keyword>
<evidence type="ECO:0000256" key="4">
    <source>
        <dbReference type="ARBA" id="ARBA00023163"/>
    </source>
</evidence>
<dbReference type="Pfam" id="PF00126">
    <property type="entry name" value="HTH_1"/>
    <property type="match status" value="1"/>
</dbReference>
<keyword evidence="4" id="KW-0804">Transcription</keyword>
<protein>
    <submittedName>
        <fullName evidence="6">LysR family transcriptional regulator</fullName>
    </submittedName>
</protein>
<gene>
    <name evidence="6" type="ORF">ACFSW7_12395</name>
</gene>